<dbReference type="EMBL" id="UINC01032007">
    <property type="protein sequence ID" value="SVB18975.1"/>
    <property type="molecule type" value="Genomic_DNA"/>
</dbReference>
<proteinExistence type="predicted"/>
<feature type="non-terminal residue" evidence="1">
    <location>
        <position position="1"/>
    </location>
</feature>
<reference evidence="1" key="1">
    <citation type="submission" date="2018-05" db="EMBL/GenBank/DDBJ databases">
        <authorList>
            <person name="Lanie J.A."/>
            <person name="Ng W.-L."/>
            <person name="Kazmierczak K.M."/>
            <person name="Andrzejewski T.M."/>
            <person name="Davidsen T.M."/>
            <person name="Wayne K.J."/>
            <person name="Tettelin H."/>
            <person name="Glass J.I."/>
            <person name="Rusch D."/>
            <person name="Podicherti R."/>
            <person name="Tsui H.-C.T."/>
            <person name="Winkler M.E."/>
        </authorList>
    </citation>
    <scope>NUCLEOTIDE SEQUENCE</scope>
</reference>
<sequence length="41" mass="4353">VGVRRNEPVEVISAETQLGSDLDVSESMLGSESAHMPLRGV</sequence>
<organism evidence="1">
    <name type="scientific">marine metagenome</name>
    <dbReference type="NCBI Taxonomy" id="408172"/>
    <lineage>
        <taxon>unclassified sequences</taxon>
        <taxon>metagenomes</taxon>
        <taxon>ecological metagenomes</taxon>
    </lineage>
</organism>
<evidence type="ECO:0000313" key="1">
    <source>
        <dbReference type="EMBL" id="SVB18975.1"/>
    </source>
</evidence>
<dbReference type="AlphaFoldDB" id="A0A382BYS1"/>
<accession>A0A382BYS1</accession>
<gene>
    <name evidence="1" type="ORF">METZ01_LOCUS171829</name>
</gene>
<protein>
    <submittedName>
        <fullName evidence="1">Uncharacterized protein</fullName>
    </submittedName>
</protein>
<name>A0A382BYS1_9ZZZZ</name>